<name>A0A164PU76_9AGAM</name>
<dbReference type="EMBL" id="KV419430">
    <property type="protein sequence ID" value="KZS89041.1"/>
    <property type="molecule type" value="Genomic_DNA"/>
</dbReference>
<gene>
    <name evidence="1" type="ORF">SISNIDRAFT_469552</name>
</gene>
<sequence>MIVAPRIPPLKSAFAATAEVYFRRHACPFGAESWERSVEDVQKAACGVRMRSTSARSSKIFFPIIDLGPSDLERALASTSIIIASRLSHRKKKNLPRNARLWILEPVVRLVPFDALTRQKRYHGASIFSLIVVRDRHPALGYHDGVTACPSRASQVGTESSQPICGLYAELCRPEALVSLQWRIYCASSMRPLTHGLHC</sequence>
<evidence type="ECO:0000313" key="1">
    <source>
        <dbReference type="EMBL" id="KZS89041.1"/>
    </source>
</evidence>
<dbReference type="AlphaFoldDB" id="A0A164PU76"/>
<organism evidence="1 2">
    <name type="scientific">Sistotremastrum niveocremeum HHB9708</name>
    <dbReference type="NCBI Taxonomy" id="1314777"/>
    <lineage>
        <taxon>Eukaryota</taxon>
        <taxon>Fungi</taxon>
        <taxon>Dikarya</taxon>
        <taxon>Basidiomycota</taxon>
        <taxon>Agaricomycotina</taxon>
        <taxon>Agaricomycetes</taxon>
        <taxon>Sistotremastrales</taxon>
        <taxon>Sistotremastraceae</taxon>
        <taxon>Sertulicium</taxon>
        <taxon>Sertulicium niveocremeum</taxon>
    </lineage>
</organism>
<accession>A0A164PU76</accession>
<proteinExistence type="predicted"/>
<reference evidence="1 2" key="1">
    <citation type="journal article" date="2016" name="Mol. Biol. Evol.">
        <title>Comparative Genomics of Early-Diverging Mushroom-Forming Fungi Provides Insights into the Origins of Lignocellulose Decay Capabilities.</title>
        <authorList>
            <person name="Nagy L.G."/>
            <person name="Riley R."/>
            <person name="Tritt A."/>
            <person name="Adam C."/>
            <person name="Daum C."/>
            <person name="Floudas D."/>
            <person name="Sun H."/>
            <person name="Yadav J.S."/>
            <person name="Pangilinan J."/>
            <person name="Larsson K.H."/>
            <person name="Matsuura K."/>
            <person name="Barry K."/>
            <person name="Labutti K."/>
            <person name="Kuo R."/>
            <person name="Ohm R.A."/>
            <person name="Bhattacharya S.S."/>
            <person name="Shirouzu T."/>
            <person name="Yoshinaga Y."/>
            <person name="Martin F.M."/>
            <person name="Grigoriev I.V."/>
            <person name="Hibbett D.S."/>
        </authorList>
    </citation>
    <scope>NUCLEOTIDE SEQUENCE [LARGE SCALE GENOMIC DNA]</scope>
    <source>
        <strain evidence="1 2">HHB9708</strain>
    </source>
</reference>
<dbReference type="Proteomes" id="UP000076722">
    <property type="component" value="Unassembled WGS sequence"/>
</dbReference>
<evidence type="ECO:0000313" key="2">
    <source>
        <dbReference type="Proteomes" id="UP000076722"/>
    </source>
</evidence>
<keyword evidence="2" id="KW-1185">Reference proteome</keyword>
<protein>
    <submittedName>
        <fullName evidence="1">Uncharacterized protein</fullName>
    </submittedName>
</protein>